<dbReference type="InterPro" id="IPR002044">
    <property type="entry name" value="CBM20"/>
</dbReference>
<dbReference type="InterPro" id="IPR013783">
    <property type="entry name" value="Ig-like_fold"/>
</dbReference>
<dbReference type="Bgee" id="ENSNBRG00000005666">
    <property type="expression patterns" value="Expressed in mesonephros and 7 other cell types or tissues"/>
</dbReference>
<evidence type="ECO:0000313" key="2">
    <source>
        <dbReference type="Ensembl" id="ENSNBRP00000007237.1"/>
    </source>
</evidence>
<name>A0A3Q4GUD2_NEOBR</name>
<dbReference type="Proteomes" id="UP000261580">
    <property type="component" value="Unassembled WGS sequence"/>
</dbReference>
<dbReference type="Ensembl" id="ENSNBRT00000007441.1">
    <property type="protein sequence ID" value="ENSNBRP00000007237.1"/>
    <property type="gene ID" value="ENSNBRG00000005666.1"/>
</dbReference>
<dbReference type="Gene3D" id="2.60.40.10">
    <property type="entry name" value="Immunoglobulins"/>
    <property type="match status" value="1"/>
</dbReference>
<sequence>METCEVTLAIRGETSPGEVFAVVGSCEALGSWSHQKAVTLHPVGGDDEFKKKKKKVLLTALLIMQETSWSPALMQRSDLLPNNHLARLQEKKSTSSNFGGIDYILHSDQFL</sequence>
<protein>
    <recommendedName>
        <fullName evidence="1">CBM20 domain-containing protein</fullName>
    </recommendedName>
</protein>
<keyword evidence="3" id="KW-1185">Reference proteome</keyword>
<evidence type="ECO:0000259" key="1">
    <source>
        <dbReference type="Pfam" id="PF00686"/>
    </source>
</evidence>
<organism evidence="2 3">
    <name type="scientific">Neolamprologus brichardi</name>
    <name type="common">Fairy cichlid</name>
    <name type="synonym">Lamprologus brichardi</name>
    <dbReference type="NCBI Taxonomy" id="32507"/>
    <lineage>
        <taxon>Eukaryota</taxon>
        <taxon>Metazoa</taxon>
        <taxon>Chordata</taxon>
        <taxon>Craniata</taxon>
        <taxon>Vertebrata</taxon>
        <taxon>Euteleostomi</taxon>
        <taxon>Actinopterygii</taxon>
        <taxon>Neopterygii</taxon>
        <taxon>Teleostei</taxon>
        <taxon>Neoteleostei</taxon>
        <taxon>Acanthomorphata</taxon>
        <taxon>Ovalentaria</taxon>
        <taxon>Cichlomorphae</taxon>
        <taxon>Cichliformes</taxon>
        <taxon>Cichlidae</taxon>
        <taxon>African cichlids</taxon>
        <taxon>Pseudocrenilabrinae</taxon>
        <taxon>Lamprologini</taxon>
        <taxon>Neolamprologus</taxon>
    </lineage>
</organism>
<accession>A0A3Q4GUD2</accession>
<dbReference type="Pfam" id="PF00686">
    <property type="entry name" value="CBM_20"/>
    <property type="match status" value="1"/>
</dbReference>
<reference evidence="2" key="2">
    <citation type="submission" date="2025-09" db="UniProtKB">
        <authorList>
            <consortium name="Ensembl"/>
        </authorList>
    </citation>
    <scope>IDENTIFICATION</scope>
</reference>
<dbReference type="InterPro" id="IPR013784">
    <property type="entry name" value="Carb-bd-like_fold"/>
</dbReference>
<feature type="domain" description="CBM20" evidence="1">
    <location>
        <begin position="3"/>
        <end position="45"/>
    </location>
</feature>
<dbReference type="SUPFAM" id="SSF49452">
    <property type="entry name" value="Starch-binding domain-like"/>
    <property type="match status" value="1"/>
</dbReference>
<dbReference type="GO" id="GO:2001070">
    <property type="term" value="F:starch binding"/>
    <property type="evidence" value="ECO:0007669"/>
    <property type="project" value="InterPro"/>
</dbReference>
<proteinExistence type="predicted"/>
<dbReference type="AlphaFoldDB" id="A0A3Q4GUD2"/>
<dbReference type="STRING" id="32507.ENSNBRP00000007237"/>
<reference evidence="2" key="1">
    <citation type="submission" date="2025-08" db="UniProtKB">
        <authorList>
            <consortium name="Ensembl"/>
        </authorList>
    </citation>
    <scope>IDENTIFICATION</scope>
</reference>
<evidence type="ECO:0000313" key="3">
    <source>
        <dbReference type="Proteomes" id="UP000261580"/>
    </source>
</evidence>